<evidence type="ECO:0000313" key="3">
    <source>
        <dbReference type="Proteomes" id="UP000823674"/>
    </source>
</evidence>
<feature type="region of interest" description="Disordered" evidence="1">
    <location>
        <begin position="73"/>
        <end position="93"/>
    </location>
</feature>
<feature type="compositionally biased region" description="Polar residues" evidence="1">
    <location>
        <begin position="78"/>
        <end position="87"/>
    </location>
</feature>
<organism evidence="2 3">
    <name type="scientific">Brassica rapa subsp. trilocularis</name>
    <dbReference type="NCBI Taxonomy" id="1813537"/>
    <lineage>
        <taxon>Eukaryota</taxon>
        <taxon>Viridiplantae</taxon>
        <taxon>Streptophyta</taxon>
        <taxon>Embryophyta</taxon>
        <taxon>Tracheophyta</taxon>
        <taxon>Spermatophyta</taxon>
        <taxon>Magnoliopsida</taxon>
        <taxon>eudicotyledons</taxon>
        <taxon>Gunneridae</taxon>
        <taxon>Pentapetalae</taxon>
        <taxon>rosids</taxon>
        <taxon>malvids</taxon>
        <taxon>Brassicales</taxon>
        <taxon>Brassicaceae</taxon>
        <taxon>Brassiceae</taxon>
        <taxon>Brassica</taxon>
    </lineage>
</organism>
<evidence type="ECO:0000313" key="2">
    <source>
        <dbReference type="EMBL" id="KAG5400371.1"/>
    </source>
</evidence>
<sequence length="197" mass="22580">GNLSFLVSHFGIRAISNFRDFAMVETRYQEKTMIELIEEIHTSQERQPTKFCQRADYLYERYNKHERLFNDAGGSQMIDPTSAESNRPPNPPDLQGRFNGLFDDPLAYLVSLKHGSDTIEEFLEKFENARTRLSLHEAHALSIFLTNMNPHLSLHVHQFGVITLSPAARIAIFHKSSLATTAQRSHRASFNPSQQHK</sequence>
<reference evidence="2 3" key="1">
    <citation type="submission" date="2021-03" db="EMBL/GenBank/DDBJ databases">
        <authorList>
            <person name="King G.J."/>
            <person name="Bancroft I."/>
            <person name="Baten A."/>
            <person name="Bloomfield J."/>
            <person name="Borpatragohain P."/>
            <person name="He Z."/>
            <person name="Irish N."/>
            <person name="Irwin J."/>
            <person name="Liu K."/>
            <person name="Mauleon R.P."/>
            <person name="Moore J."/>
            <person name="Morris R."/>
            <person name="Ostergaard L."/>
            <person name="Wang B."/>
            <person name="Wells R."/>
        </authorList>
    </citation>
    <scope>NUCLEOTIDE SEQUENCE [LARGE SCALE GENOMIC DNA]</scope>
    <source>
        <strain evidence="2">R-o-18</strain>
        <tissue evidence="2">Leaf</tissue>
    </source>
</reference>
<accession>A0ABQ7MRS7</accession>
<dbReference type="EMBL" id="JADBGQ010000004">
    <property type="protein sequence ID" value="KAG5400371.1"/>
    <property type="molecule type" value="Genomic_DNA"/>
</dbReference>
<proteinExistence type="predicted"/>
<evidence type="ECO:0008006" key="4">
    <source>
        <dbReference type="Google" id="ProtNLM"/>
    </source>
</evidence>
<gene>
    <name evidence="2" type="primary">A04p011350.1_BraROA</name>
    <name evidence="2" type="ORF">IGI04_014978</name>
</gene>
<keyword evidence="3" id="KW-1185">Reference proteome</keyword>
<evidence type="ECO:0000256" key="1">
    <source>
        <dbReference type="SAM" id="MobiDB-lite"/>
    </source>
</evidence>
<protein>
    <recommendedName>
        <fullName evidence="4">Retrotransposon gag domain-containing protein</fullName>
    </recommendedName>
</protein>
<dbReference type="Proteomes" id="UP000823674">
    <property type="component" value="Chromosome A04"/>
</dbReference>
<comment type="caution">
    <text evidence="2">The sequence shown here is derived from an EMBL/GenBank/DDBJ whole genome shotgun (WGS) entry which is preliminary data.</text>
</comment>
<name>A0ABQ7MRS7_BRACM</name>
<feature type="non-terminal residue" evidence="2">
    <location>
        <position position="1"/>
    </location>
</feature>